<evidence type="ECO:0000256" key="4">
    <source>
        <dbReference type="ARBA" id="ARBA00022603"/>
    </source>
</evidence>
<proteinExistence type="inferred from homology"/>
<dbReference type="Gene3D" id="3.40.50.150">
    <property type="entry name" value="Vaccinia Virus protein VP39"/>
    <property type="match status" value="1"/>
</dbReference>
<comment type="similarity">
    <text evidence="2">Belongs to the methyltransferase superfamily. HEN1 family.</text>
</comment>
<evidence type="ECO:0000313" key="15">
    <source>
        <dbReference type="Proteomes" id="UP001231616"/>
    </source>
</evidence>
<sequence length="209" mass="22993">MQQDTQTSALHDIRLDTLYRLVKSSGVSKVLDLGCGSGSFLLKVMADSQFTDVVGLELSGESLSQARNKLSNVLAEVPCRLKLLCASYAEPQPALKGFPMAVMIETIEHVPAGRLSAVEHQVFSVLQPGQLLLTTPNSEYNVLYGLRPGEFRDPDHKFEWSRAKFKQWALGVAKRHGYQVQFRGIGENDAELGPPTQLAMFQKIACTGT</sequence>
<evidence type="ECO:0000256" key="11">
    <source>
        <dbReference type="ARBA" id="ARBA00035025"/>
    </source>
</evidence>
<dbReference type="Proteomes" id="UP001231616">
    <property type="component" value="Unassembled WGS sequence"/>
</dbReference>
<evidence type="ECO:0000256" key="9">
    <source>
        <dbReference type="ARBA" id="ARBA00022884"/>
    </source>
</evidence>
<protein>
    <recommendedName>
        <fullName evidence="3">Small RNA 2'-O-methyltransferase</fullName>
        <ecNumber evidence="11">2.1.1.386</ecNumber>
    </recommendedName>
</protein>
<dbReference type="RefSeq" id="WP_305894292.1">
    <property type="nucleotide sequence ID" value="NZ_JAUZVZ010000018.1"/>
</dbReference>
<evidence type="ECO:0000256" key="6">
    <source>
        <dbReference type="ARBA" id="ARBA00022691"/>
    </source>
</evidence>
<feature type="domain" description="Methyltransferase" evidence="13">
    <location>
        <begin position="30"/>
        <end position="129"/>
    </location>
</feature>
<keyword evidence="6" id="KW-0949">S-adenosyl-L-methionine</keyword>
<evidence type="ECO:0000256" key="2">
    <source>
        <dbReference type="ARBA" id="ARBA00009026"/>
    </source>
</evidence>
<evidence type="ECO:0000256" key="10">
    <source>
        <dbReference type="ARBA" id="ARBA00023158"/>
    </source>
</evidence>
<evidence type="ECO:0000256" key="3">
    <source>
        <dbReference type="ARBA" id="ARBA00021330"/>
    </source>
</evidence>
<reference evidence="14 15" key="1">
    <citation type="submission" date="2023-08" db="EMBL/GenBank/DDBJ databases">
        <authorList>
            <person name="Joshi A."/>
            <person name="Thite S."/>
        </authorList>
    </citation>
    <scope>NUCLEOTIDE SEQUENCE [LARGE SCALE GENOMIC DNA]</scope>
    <source>
        <strain evidence="14 15">AC40</strain>
    </source>
</reference>
<evidence type="ECO:0000256" key="5">
    <source>
        <dbReference type="ARBA" id="ARBA00022679"/>
    </source>
</evidence>
<dbReference type="PANTHER" id="PTHR21404">
    <property type="entry name" value="HEN1"/>
    <property type="match status" value="1"/>
</dbReference>
<evidence type="ECO:0000259" key="13">
    <source>
        <dbReference type="Pfam" id="PF13649"/>
    </source>
</evidence>
<keyword evidence="9" id="KW-0694">RNA-binding</keyword>
<accession>A0ABT9H132</accession>
<keyword evidence="8" id="KW-0460">Magnesium</keyword>
<keyword evidence="10" id="KW-0943">RNA-mediated gene silencing</keyword>
<comment type="catalytic activity">
    <reaction evidence="12">
        <text>small RNA 3'-end nucleotide + S-adenosyl-L-methionine = small RNA 3'-end 2'-O-methylnucleotide + S-adenosyl-L-homocysteine + H(+)</text>
        <dbReference type="Rhea" id="RHEA:37887"/>
        <dbReference type="Rhea" id="RHEA-COMP:10415"/>
        <dbReference type="Rhea" id="RHEA-COMP:10416"/>
        <dbReference type="ChEBI" id="CHEBI:15378"/>
        <dbReference type="ChEBI" id="CHEBI:57856"/>
        <dbReference type="ChEBI" id="CHEBI:59789"/>
        <dbReference type="ChEBI" id="CHEBI:74896"/>
        <dbReference type="ChEBI" id="CHEBI:74898"/>
        <dbReference type="EC" id="2.1.1.386"/>
    </reaction>
</comment>
<dbReference type="InterPro" id="IPR041698">
    <property type="entry name" value="Methyltransf_25"/>
</dbReference>
<keyword evidence="7" id="KW-0479">Metal-binding</keyword>
<dbReference type="EMBL" id="JAUZVZ010000018">
    <property type="protein sequence ID" value="MDP4537029.1"/>
    <property type="molecule type" value="Genomic_DNA"/>
</dbReference>
<dbReference type="EC" id="2.1.1.386" evidence="11"/>
<comment type="cofactor">
    <cofactor evidence="1">
        <name>Mg(2+)</name>
        <dbReference type="ChEBI" id="CHEBI:18420"/>
    </cofactor>
</comment>
<evidence type="ECO:0000256" key="1">
    <source>
        <dbReference type="ARBA" id="ARBA00001946"/>
    </source>
</evidence>
<evidence type="ECO:0000256" key="7">
    <source>
        <dbReference type="ARBA" id="ARBA00022723"/>
    </source>
</evidence>
<comment type="caution">
    <text evidence="14">The sequence shown here is derived from an EMBL/GenBank/DDBJ whole genome shotgun (WGS) entry which is preliminary data.</text>
</comment>
<dbReference type="GO" id="GO:0032259">
    <property type="term" value="P:methylation"/>
    <property type="evidence" value="ECO:0007669"/>
    <property type="project" value="UniProtKB-KW"/>
</dbReference>
<evidence type="ECO:0000256" key="8">
    <source>
        <dbReference type="ARBA" id="ARBA00022842"/>
    </source>
</evidence>
<keyword evidence="15" id="KW-1185">Reference proteome</keyword>
<dbReference type="InterPro" id="IPR026610">
    <property type="entry name" value="Hen1"/>
</dbReference>
<dbReference type="SUPFAM" id="SSF53335">
    <property type="entry name" value="S-adenosyl-L-methionine-dependent methyltransferases"/>
    <property type="match status" value="1"/>
</dbReference>
<dbReference type="CDD" id="cd02440">
    <property type="entry name" value="AdoMet_MTases"/>
    <property type="match status" value="1"/>
</dbReference>
<name>A0ABT9H132_9GAMM</name>
<organism evidence="14 15">
    <name type="scientific">Alkalimonas collagenimarina</name>
    <dbReference type="NCBI Taxonomy" id="400390"/>
    <lineage>
        <taxon>Bacteria</taxon>
        <taxon>Pseudomonadati</taxon>
        <taxon>Pseudomonadota</taxon>
        <taxon>Gammaproteobacteria</taxon>
        <taxon>Alkalimonas</taxon>
    </lineage>
</organism>
<dbReference type="GO" id="GO:0008168">
    <property type="term" value="F:methyltransferase activity"/>
    <property type="evidence" value="ECO:0007669"/>
    <property type="project" value="UniProtKB-KW"/>
</dbReference>
<keyword evidence="4 14" id="KW-0489">Methyltransferase</keyword>
<dbReference type="Pfam" id="PF13649">
    <property type="entry name" value="Methyltransf_25"/>
    <property type="match status" value="1"/>
</dbReference>
<dbReference type="PANTHER" id="PTHR21404:SF3">
    <property type="entry name" value="SMALL RNA 2'-O-METHYLTRANSFERASE"/>
    <property type="match status" value="1"/>
</dbReference>
<evidence type="ECO:0000313" key="14">
    <source>
        <dbReference type="EMBL" id="MDP4537029.1"/>
    </source>
</evidence>
<evidence type="ECO:0000256" key="12">
    <source>
        <dbReference type="ARBA" id="ARBA00048418"/>
    </source>
</evidence>
<dbReference type="InterPro" id="IPR029063">
    <property type="entry name" value="SAM-dependent_MTases_sf"/>
</dbReference>
<gene>
    <name evidence="14" type="ORF">Q3O60_12580</name>
</gene>
<keyword evidence="5" id="KW-0808">Transferase</keyword>